<evidence type="ECO:0000313" key="1">
    <source>
        <dbReference type="EMBL" id="SVE06881.1"/>
    </source>
</evidence>
<proteinExistence type="predicted"/>
<dbReference type="EMBL" id="UINC01191972">
    <property type="protein sequence ID" value="SVE06881.1"/>
    <property type="molecule type" value="Genomic_DNA"/>
</dbReference>
<sequence length="107" mass="12374">MYTYFYFGKYQNGSAKNACSDRTNTCKEITTKYGGKFLNSWALMGEWDVLCHVDFPDNETAMKCAVAWNKCTGMDWTTCPAVDVNTYDNFTNEVWHEESIPPYYNVN</sequence>
<organism evidence="1">
    <name type="scientific">marine metagenome</name>
    <dbReference type="NCBI Taxonomy" id="408172"/>
    <lineage>
        <taxon>unclassified sequences</taxon>
        <taxon>metagenomes</taxon>
        <taxon>ecological metagenomes</taxon>
    </lineage>
</organism>
<reference evidence="1" key="1">
    <citation type="submission" date="2018-05" db="EMBL/GenBank/DDBJ databases">
        <authorList>
            <person name="Lanie J.A."/>
            <person name="Ng W.-L."/>
            <person name="Kazmierczak K.M."/>
            <person name="Andrzejewski T.M."/>
            <person name="Davidsen T.M."/>
            <person name="Wayne K.J."/>
            <person name="Tettelin H."/>
            <person name="Glass J.I."/>
            <person name="Rusch D."/>
            <person name="Podicherti R."/>
            <person name="Tsui H.-C.T."/>
            <person name="Winkler M.E."/>
        </authorList>
    </citation>
    <scope>NUCLEOTIDE SEQUENCE</scope>
</reference>
<dbReference type="AlphaFoldDB" id="A0A383AH10"/>
<dbReference type="InterPro" id="IPR014845">
    <property type="entry name" value="GYD/TTHA1554"/>
</dbReference>
<accession>A0A383AH10</accession>
<dbReference type="Pfam" id="PF08734">
    <property type="entry name" value="GYD"/>
    <property type="match status" value="1"/>
</dbReference>
<protein>
    <submittedName>
        <fullName evidence="1">Uncharacterized protein</fullName>
    </submittedName>
</protein>
<name>A0A383AH10_9ZZZZ</name>
<gene>
    <name evidence="1" type="ORF">METZ01_LOCUS459735</name>
</gene>